<evidence type="ECO:0000313" key="10">
    <source>
        <dbReference type="EMBL" id="KAA5533362.1"/>
    </source>
</evidence>
<dbReference type="Gene3D" id="3.40.50.300">
    <property type="entry name" value="P-loop containing nucleotide triphosphate hydrolases"/>
    <property type="match status" value="1"/>
</dbReference>
<dbReference type="AlphaFoldDB" id="A0A5M6CHF9"/>
<dbReference type="PROSITE" id="PS00211">
    <property type="entry name" value="ABC_TRANSPORTER_1"/>
    <property type="match status" value="1"/>
</dbReference>
<dbReference type="GO" id="GO:0016887">
    <property type="term" value="F:ATP hydrolysis activity"/>
    <property type="evidence" value="ECO:0007669"/>
    <property type="project" value="InterPro"/>
</dbReference>
<dbReference type="GO" id="GO:0005524">
    <property type="term" value="F:ATP binding"/>
    <property type="evidence" value="ECO:0007669"/>
    <property type="project" value="UniProtKB-KW"/>
</dbReference>
<evidence type="ECO:0000259" key="9">
    <source>
        <dbReference type="PROSITE" id="PS50929"/>
    </source>
</evidence>
<comment type="caution">
    <text evidence="10">The sequence shown here is derived from an EMBL/GenBank/DDBJ whole genome shotgun (WGS) entry which is preliminary data.</text>
</comment>
<dbReference type="InterPro" id="IPR003593">
    <property type="entry name" value="AAA+_ATPase"/>
</dbReference>
<keyword evidence="2 7" id="KW-0812">Transmembrane</keyword>
<dbReference type="SUPFAM" id="SSF90123">
    <property type="entry name" value="ABC transporter transmembrane region"/>
    <property type="match status" value="1"/>
</dbReference>
<evidence type="ECO:0000256" key="6">
    <source>
        <dbReference type="ARBA" id="ARBA00023136"/>
    </source>
</evidence>
<keyword evidence="5 7" id="KW-1133">Transmembrane helix</keyword>
<dbReference type="Gene3D" id="1.20.1560.10">
    <property type="entry name" value="ABC transporter type 1, transmembrane domain"/>
    <property type="match status" value="1"/>
</dbReference>
<dbReference type="Pfam" id="PF00664">
    <property type="entry name" value="ABC_membrane"/>
    <property type="match status" value="1"/>
</dbReference>
<dbReference type="Proteomes" id="UP000323632">
    <property type="component" value="Unassembled WGS sequence"/>
</dbReference>
<evidence type="ECO:0000256" key="1">
    <source>
        <dbReference type="ARBA" id="ARBA00004651"/>
    </source>
</evidence>
<evidence type="ECO:0000259" key="8">
    <source>
        <dbReference type="PROSITE" id="PS50893"/>
    </source>
</evidence>
<protein>
    <submittedName>
        <fullName evidence="10">ABC transporter ATP-binding protein</fullName>
    </submittedName>
</protein>
<feature type="domain" description="ABC transporter" evidence="8">
    <location>
        <begin position="340"/>
        <end position="572"/>
    </location>
</feature>
<sequence length="580" mass="63584">MSKPKLTAEQKAARPNLLHLLKPYKGLIAGLLLFALLSNALTLVIPKLIQIGIDDYTKGSFSLKNIVIEFSIASVLIFVLLYAQSILQTYASEKVARNLRKDLSAKISQQSFIHIQEATPAKLLTNLTSDVDAIKMFVSQAIVSIVSSIVLIIGTAVLLVSINVKLGLMVLLIIPIIGVTFMVVFKKVKVLFKKGQEVIDWLNKVINESIIGAALIRVLNAQSIEYNKFMDASLEAKNLGMSILRLFALLIPVIVFTANMARLAVVAIGGHYVINKGMTLGDFAAFSSYISILIFPILMIGFMSNVIARASASYGRIHATLHTPGTIDNGTVTNELQGNIELKDITITYGEKAALKDVSFKVDAKTRTAIIGPTAAGKSQLLYLLTTLIKPDKGAILYDNILIDEYKQEALLSQIGLAFQDSIIFNMSVRENIAFNANVTEAAMNKAIETAELGDFIETLPEKLETIISERGNSLSGGQKQRVMLARALAIEPRILLLDDFTARVDNQTEQKILANLKRNYPGITLLSITQKIASAKDFDQIILLMEGELIAKGTHETLMKTCPEYIQIYDSQQSLEASH</sequence>
<feature type="transmembrane region" description="Helical" evidence="7">
    <location>
        <begin position="66"/>
        <end position="91"/>
    </location>
</feature>
<keyword evidence="6 7" id="KW-0472">Membrane</keyword>
<dbReference type="InterPro" id="IPR017871">
    <property type="entry name" value="ABC_transporter-like_CS"/>
</dbReference>
<comment type="subcellular location">
    <subcellularLocation>
        <location evidence="1">Cell membrane</location>
        <topology evidence="1">Multi-pass membrane protein</topology>
    </subcellularLocation>
</comment>
<dbReference type="SUPFAM" id="SSF52540">
    <property type="entry name" value="P-loop containing nucleoside triphosphate hydrolases"/>
    <property type="match status" value="1"/>
</dbReference>
<organism evidence="10 11">
    <name type="scientific">Taibaiella lutea</name>
    <dbReference type="NCBI Taxonomy" id="2608001"/>
    <lineage>
        <taxon>Bacteria</taxon>
        <taxon>Pseudomonadati</taxon>
        <taxon>Bacteroidota</taxon>
        <taxon>Chitinophagia</taxon>
        <taxon>Chitinophagales</taxon>
        <taxon>Chitinophagaceae</taxon>
        <taxon>Taibaiella</taxon>
    </lineage>
</organism>
<dbReference type="EMBL" id="VWSH01000003">
    <property type="protein sequence ID" value="KAA5533362.1"/>
    <property type="molecule type" value="Genomic_DNA"/>
</dbReference>
<dbReference type="InterPro" id="IPR011527">
    <property type="entry name" value="ABC1_TM_dom"/>
</dbReference>
<proteinExistence type="predicted"/>
<dbReference type="PROSITE" id="PS50893">
    <property type="entry name" value="ABC_TRANSPORTER_2"/>
    <property type="match status" value="1"/>
</dbReference>
<dbReference type="GO" id="GO:0005886">
    <property type="term" value="C:plasma membrane"/>
    <property type="evidence" value="ECO:0007669"/>
    <property type="project" value="UniProtKB-SubCell"/>
</dbReference>
<dbReference type="InterPro" id="IPR027417">
    <property type="entry name" value="P-loop_NTPase"/>
</dbReference>
<feature type="domain" description="ABC transmembrane type-1" evidence="9">
    <location>
        <begin position="29"/>
        <end position="309"/>
    </location>
</feature>
<gene>
    <name evidence="10" type="ORF">F0919_12525</name>
</gene>
<dbReference type="SMART" id="SM00382">
    <property type="entry name" value="AAA"/>
    <property type="match status" value="1"/>
</dbReference>
<accession>A0A5M6CHF9</accession>
<dbReference type="Pfam" id="PF00005">
    <property type="entry name" value="ABC_tran"/>
    <property type="match status" value="1"/>
</dbReference>
<evidence type="ECO:0000256" key="2">
    <source>
        <dbReference type="ARBA" id="ARBA00022692"/>
    </source>
</evidence>
<dbReference type="InterPro" id="IPR003439">
    <property type="entry name" value="ABC_transporter-like_ATP-bd"/>
</dbReference>
<dbReference type="CDD" id="cd18548">
    <property type="entry name" value="ABC_6TM_Tm287_like"/>
    <property type="match status" value="1"/>
</dbReference>
<dbReference type="PROSITE" id="PS50929">
    <property type="entry name" value="ABC_TM1F"/>
    <property type="match status" value="1"/>
</dbReference>
<evidence type="ECO:0000256" key="4">
    <source>
        <dbReference type="ARBA" id="ARBA00022840"/>
    </source>
</evidence>
<feature type="transmembrane region" description="Helical" evidence="7">
    <location>
        <begin position="286"/>
        <end position="308"/>
    </location>
</feature>
<evidence type="ECO:0000313" key="11">
    <source>
        <dbReference type="Proteomes" id="UP000323632"/>
    </source>
</evidence>
<feature type="transmembrane region" description="Helical" evidence="7">
    <location>
        <begin position="141"/>
        <end position="160"/>
    </location>
</feature>
<reference evidence="10 11" key="1">
    <citation type="submission" date="2019-09" db="EMBL/GenBank/DDBJ databases">
        <title>Genome sequence and assembly of Taibaiella sp.</title>
        <authorList>
            <person name="Chhetri G."/>
        </authorList>
    </citation>
    <scope>NUCLEOTIDE SEQUENCE [LARGE SCALE GENOMIC DNA]</scope>
    <source>
        <strain evidence="10 11">KVB11</strain>
    </source>
</reference>
<dbReference type="InterPro" id="IPR039421">
    <property type="entry name" value="Type_1_exporter"/>
</dbReference>
<name>A0A5M6CHF9_9BACT</name>
<evidence type="ECO:0000256" key="7">
    <source>
        <dbReference type="SAM" id="Phobius"/>
    </source>
</evidence>
<feature type="transmembrane region" description="Helical" evidence="7">
    <location>
        <begin position="246"/>
        <end position="274"/>
    </location>
</feature>
<dbReference type="GO" id="GO:0015421">
    <property type="term" value="F:ABC-type oligopeptide transporter activity"/>
    <property type="evidence" value="ECO:0007669"/>
    <property type="project" value="TreeGrafter"/>
</dbReference>
<keyword evidence="11" id="KW-1185">Reference proteome</keyword>
<evidence type="ECO:0000256" key="5">
    <source>
        <dbReference type="ARBA" id="ARBA00022989"/>
    </source>
</evidence>
<dbReference type="InterPro" id="IPR036640">
    <property type="entry name" value="ABC1_TM_sf"/>
</dbReference>
<dbReference type="RefSeq" id="WP_150033109.1">
    <property type="nucleotide sequence ID" value="NZ_VWSH01000003.1"/>
</dbReference>
<evidence type="ECO:0000256" key="3">
    <source>
        <dbReference type="ARBA" id="ARBA00022741"/>
    </source>
</evidence>
<keyword evidence="3" id="KW-0547">Nucleotide-binding</keyword>
<dbReference type="PANTHER" id="PTHR43394">
    <property type="entry name" value="ATP-DEPENDENT PERMEASE MDL1, MITOCHONDRIAL"/>
    <property type="match status" value="1"/>
</dbReference>
<dbReference type="PANTHER" id="PTHR43394:SF1">
    <property type="entry name" value="ATP-BINDING CASSETTE SUB-FAMILY B MEMBER 10, MITOCHONDRIAL"/>
    <property type="match status" value="1"/>
</dbReference>
<keyword evidence="4 10" id="KW-0067">ATP-binding</keyword>
<feature type="transmembrane region" description="Helical" evidence="7">
    <location>
        <begin position="166"/>
        <end position="185"/>
    </location>
</feature>